<evidence type="ECO:0000313" key="2">
    <source>
        <dbReference type="EMBL" id="SFL53075.1"/>
    </source>
</evidence>
<proteinExistence type="predicted"/>
<evidence type="ECO:0000313" key="4">
    <source>
        <dbReference type="Proteomes" id="UP000199211"/>
    </source>
</evidence>
<reference evidence="2 4" key="2">
    <citation type="submission" date="2016-10" db="EMBL/GenBank/DDBJ databases">
        <authorList>
            <person name="Varghese N."/>
            <person name="Submissions S."/>
        </authorList>
    </citation>
    <scope>NUCLEOTIDE SEQUENCE [LARGE SCALE GENOMIC DNA]</scope>
    <source>
        <strain evidence="2 4">DSM 26291</strain>
    </source>
</reference>
<dbReference type="HOGENOM" id="CLU_949586_0_0_6"/>
<gene>
    <name evidence="1" type="ORF">AU15_09795</name>
    <name evidence="2" type="ORF">SAMN04487868_103255</name>
</gene>
<dbReference type="AlphaFoldDB" id="W5YW97"/>
<evidence type="ECO:0000313" key="1">
    <source>
        <dbReference type="EMBL" id="AHI33134.1"/>
    </source>
</evidence>
<dbReference type="EMBL" id="CP007152">
    <property type="protein sequence ID" value="AHI33134.1"/>
    <property type="molecule type" value="Genomic_DNA"/>
</dbReference>
<keyword evidence="4" id="KW-1185">Reference proteome</keyword>
<dbReference type="KEGG" id="msr:AU15_09795"/>
<organism evidence="1 3">
    <name type="scientific">Marinobacter salarius</name>
    <dbReference type="NCBI Taxonomy" id="1420917"/>
    <lineage>
        <taxon>Bacteria</taxon>
        <taxon>Pseudomonadati</taxon>
        <taxon>Pseudomonadota</taxon>
        <taxon>Gammaproteobacteria</taxon>
        <taxon>Pseudomonadales</taxon>
        <taxon>Marinobacteraceae</taxon>
        <taxon>Marinobacter</taxon>
    </lineage>
</organism>
<evidence type="ECO:0000313" key="3">
    <source>
        <dbReference type="Proteomes" id="UP000035081"/>
    </source>
</evidence>
<accession>A0A1I4IFL3</accession>
<reference evidence="1 3" key="1">
    <citation type="journal article" date="2014" name="Genome Announc.">
        <title>Draft Genome Sequences of Marinobacter similis A3d10T and Marinobacter salarius R9SW1T.</title>
        <authorList>
            <person name="Ivanova E.P."/>
            <person name="Ng H.J."/>
            <person name="Webb H.K."/>
            <person name="Feng G."/>
            <person name="Oshima K."/>
            <person name="Hattori M."/>
            <person name="Ohkuma M."/>
            <person name="Sergeev A.F."/>
            <person name="Mikhailov V.V."/>
            <person name="Crawford R.J."/>
            <person name="Sawabe T."/>
        </authorList>
    </citation>
    <scope>NUCLEOTIDE SEQUENCE [LARGE SCALE GENOMIC DNA]</scope>
    <source>
        <strain evidence="3">A3d10 and R9SW1</strain>
        <strain evidence="1">R9SW1</strain>
    </source>
</reference>
<dbReference type="RefSeq" id="WP_041333660.1">
    <property type="nucleotide sequence ID" value="NZ_FOTV01000003.1"/>
</dbReference>
<name>W5YW97_9GAMM</name>
<accession>W5YW97</accession>
<dbReference type="EMBL" id="FOTV01000003">
    <property type="protein sequence ID" value="SFL53075.1"/>
    <property type="molecule type" value="Genomic_DNA"/>
</dbReference>
<sequence length="311" mass="36797">MNTIEKTIIVTEQEWQERRKAVWQRELESWARSRALDPDYDGDPALEDFFWTGNIERFIHAKVKQSDTPGRFWGWVLKAEPTRNYEALVRNIKNFWEWVLEDPSERLPNNSKLEKMPALELFEKPIQRLGGVNTPILDPVCSVRLFKECYGETFQAETVFPYPLGKEGWQPVLRSEPEDRFLKLSSSLNGYLFFQERGIHYRQCLEVLNHLFSTIPLLPDRRIFHTYLYEDEGEEGYEKGLVGKQYAIRGFLANLYDYNVYHEDGLEAVPHNDPELEALIKEKFNALMPDEYHGLIEFIHRHKEECIFESE</sequence>
<dbReference type="Proteomes" id="UP000199211">
    <property type="component" value="Unassembled WGS sequence"/>
</dbReference>
<protein>
    <submittedName>
        <fullName evidence="1">Uncharacterized protein</fullName>
    </submittedName>
</protein>
<dbReference type="Proteomes" id="UP000035081">
    <property type="component" value="Chromosome"/>
</dbReference>